<feature type="transmembrane region" description="Helical" evidence="2">
    <location>
        <begin position="6"/>
        <end position="23"/>
    </location>
</feature>
<keyword evidence="2" id="KW-1133">Transmembrane helix</keyword>
<name>A0A2V5L7A8_9MICC</name>
<feature type="transmembrane region" description="Helical" evidence="2">
    <location>
        <begin position="223"/>
        <end position="247"/>
    </location>
</feature>
<keyword evidence="4" id="KW-1185">Reference proteome</keyword>
<feature type="transmembrane region" description="Helical" evidence="2">
    <location>
        <begin position="51"/>
        <end position="73"/>
    </location>
</feature>
<dbReference type="NCBIfam" id="NF041646">
    <property type="entry name" value="VC0807_fam"/>
    <property type="match status" value="1"/>
</dbReference>
<dbReference type="AlphaFoldDB" id="A0A2V5L7A8"/>
<evidence type="ECO:0000256" key="2">
    <source>
        <dbReference type="SAM" id="Phobius"/>
    </source>
</evidence>
<feature type="transmembrane region" description="Helical" evidence="2">
    <location>
        <begin position="141"/>
        <end position="162"/>
    </location>
</feature>
<organism evidence="3 4">
    <name type="scientific">Arthrobacter livingstonensis</name>
    <dbReference type="NCBI Taxonomy" id="670078"/>
    <lineage>
        <taxon>Bacteria</taxon>
        <taxon>Bacillati</taxon>
        <taxon>Actinomycetota</taxon>
        <taxon>Actinomycetes</taxon>
        <taxon>Micrococcales</taxon>
        <taxon>Micrococcaceae</taxon>
        <taxon>Arthrobacter</taxon>
    </lineage>
</organism>
<dbReference type="RefSeq" id="WP_110502405.1">
    <property type="nucleotide sequence ID" value="NZ_QJVD01000024.1"/>
</dbReference>
<evidence type="ECO:0000256" key="1">
    <source>
        <dbReference type="SAM" id="MobiDB-lite"/>
    </source>
</evidence>
<evidence type="ECO:0000313" key="4">
    <source>
        <dbReference type="Proteomes" id="UP000247832"/>
    </source>
</evidence>
<feature type="transmembrane region" description="Helical" evidence="2">
    <location>
        <begin position="194"/>
        <end position="217"/>
    </location>
</feature>
<sequence>MTASELQAPFIVSLVALILLMRVRTRHPPRWLQHHRLAQVYSSSPRSRRRLLAPAAKAVATAVVVGVLPWPVYLIARPHVHTSAEALLIATGIPLLWALTRCVRRRRLDAAAVIVIAAYAAAVGLSLLFGNAVLPLKLRDVAALAVIALSCLISAAIGRPLLLAGLQIIAGDADSDHAGALKQRLADPATRRDLGAATALAGALFLLAAAAETLLALTVSTPTFLAIAGPLGGIIPLAVIIAAIALLRHRARQRPQHRPQPGTDASQERHPPRSSGPESFPDSPMRGSATDPAPINPDKPRHPSTPTNPAAE</sequence>
<evidence type="ECO:0000313" key="3">
    <source>
        <dbReference type="EMBL" id="PYI65483.1"/>
    </source>
</evidence>
<keyword evidence="2" id="KW-0812">Transmembrane</keyword>
<protein>
    <submittedName>
        <fullName evidence="3">Uncharacterized protein</fullName>
    </submittedName>
</protein>
<reference evidence="3 4" key="1">
    <citation type="submission" date="2018-05" db="EMBL/GenBank/DDBJ databases">
        <title>Genetic diversity of glacier-inhabiting Cryobacterium bacteria in China and description of Cryobacterium mengkeensis sp. nov. and Arthrobacter glacialis sp. nov.</title>
        <authorList>
            <person name="Liu Q."/>
            <person name="Xin Y.-H."/>
        </authorList>
    </citation>
    <scope>NUCLEOTIDE SEQUENCE [LARGE SCALE GENOMIC DNA]</scope>
    <source>
        <strain evidence="3 4">LI2</strain>
    </source>
</reference>
<keyword evidence="2" id="KW-0472">Membrane</keyword>
<dbReference type="Proteomes" id="UP000247832">
    <property type="component" value="Unassembled WGS sequence"/>
</dbReference>
<proteinExistence type="predicted"/>
<feature type="transmembrane region" description="Helical" evidence="2">
    <location>
        <begin position="111"/>
        <end position="129"/>
    </location>
</feature>
<comment type="caution">
    <text evidence="3">The sequence shown here is derived from an EMBL/GenBank/DDBJ whole genome shotgun (WGS) entry which is preliminary data.</text>
</comment>
<dbReference type="EMBL" id="QJVD01000024">
    <property type="protein sequence ID" value="PYI65483.1"/>
    <property type="molecule type" value="Genomic_DNA"/>
</dbReference>
<accession>A0A2V5L7A8</accession>
<feature type="region of interest" description="Disordered" evidence="1">
    <location>
        <begin position="252"/>
        <end position="312"/>
    </location>
</feature>
<gene>
    <name evidence="3" type="ORF">CVV68_18100</name>
</gene>
<feature type="transmembrane region" description="Helical" evidence="2">
    <location>
        <begin position="79"/>
        <end position="99"/>
    </location>
</feature>